<dbReference type="Proteomes" id="UP000504607">
    <property type="component" value="Chromosome 4"/>
</dbReference>
<evidence type="ECO:0000256" key="7">
    <source>
        <dbReference type="ARBA" id="ARBA00023136"/>
    </source>
</evidence>
<evidence type="ECO:0000256" key="5">
    <source>
        <dbReference type="ARBA" id="ARBA00023015"/>
    </source>
</evidence>
<keyword evidence="7 12" id="KW-0472">Membrane</keyword>
<dbReference type="SUPFAM" id="SSF101941">
    <property type="entry name" value="NAC domain"/>
    <property type="match status" value="1"/>
</dbReference>
<sequence>MVVLPLESLPLGFRFHPTDEELVNYYLKGKINGRINSEVVVIPEVDVCKSEPWELPGKSVIRSDDPEWFFFSPRDRKYPNGHRSNRATDAGYWKATGRDRTIKTRPPGSTIIGMKKTLVFHLGRAPKGVRTYWIMHEYRTTESEFDSGEQGSFVLCRLFKKPEEKSPSSNVGAIDGNVDEMESSFLSPGETPQGTDTLEEFAALLNQELLQPAMQENLQPSLNISDTQSTSTNNPLRPEDTGDHATTYPLRPEENHCNNNGASAVGDHEAGPEVDFLLDELCEFLGPDEQLYFDQLPNIGSSSFCDNVYQGSQMFQDNYVEQDSVTEFLDGVINNQEEDFPEVTDTQKDSAPRDVPDRLICKLQVSSRDSVSGKEGGTGGDVGTIPVTMQEGQDMDAYGHHYQSFSQSSGSSQMNNSNNYHETRTDEINLLPETENALWIQSGTINFKTRQELPDMNNLMAWQGLVPRNFRLQNEIDKGSMLTCRELSSKKDDNEVNSVIPEAKECAEHQTAEDTEISGSLFLDDVEGISDHDDATSIEAMTAFSEISHESKSVLRQRTRGTHENDDKLKGLPLQLDTPRIVCVSITRANVILLAILLLICVVISWYLSS</sequence>
<dbReference type="FunFam" id="2.170.150.80:FF:000002">
    <property type="entry name" value="Nac domain-containing protein 86"/>
    <property type="match status" value="1"/>
</dbReference>
<feature type="compositionally biased region" description="Low complexity" evidence="11">
    <location>
        <begin position="403"/>
        <end position="419"/>
    </location>
</feature>
<gene>
    <name evidence="15 16" type="primary">LOC105043241</name>
</gene>
<feature type="region of interest" description="Disordered" evidence="11">
    <location>
        <begin position="223"/>
        <end position="244"/>
    </location>
</feature>
<evidence type="ECO:0000256" key="10">
    <source>
        <dbReference type="ARBA" id="ARBA00023242"/>
    </source>
</evidence>
<evidence type="ECO:0000256" key="8">
    <source>
        <dbReference type="ARBA" id="ARBA00023159"/>
    </source>
</evidence>
<keyword evidence="9" id="KW-0804">Transcription</keyword>
<dbReference type="AlphaFoldDB" id="A0A6I9R1X7"/>
<dbReference type="GO" id="GO:0006355">
    <property type="term" value="P:regulation of DNA-templated transcription"/>
    <property type="evidence" value="ECO:0007669"/>
    <property type="project" value="InterPro"/>
</dbReference>
<dbReference type="Pfam" id="PF02365">
    <property type="entry name" value="NAM"/>
    <property type="match status" value="1"/>
</dbReference>
<reference evidence="15 16" key="1">
    <citation type="submission" date="2025-04" db="UniProtKB">
        <authorList>
            <consortium name="RefSeq"/>
        </authorList>
    </citation>
    <scope>IDENTIFICATION</scope>
</reference>
<dbReference type="RefSeq" id="XP_029119865.1">
    <property type="nucleotide sequence ID" value="XM_029264032.1"/>
</dbReference>
<evidence type="ECO:0000313" key="15">
    <source>
        <dbReference type="RefSeq" id="XP_010919011.1"/>
    </source>
</evidence>
<feature type="transmembrane region" description="Helical" evidence="12">
    <location>
        <begin position="589"/>
        <end position="608"/>
    </location>
</feature>
<dbReference type="InterPro" id="IPR003441">
    <property type="entry name" value="NAC-dom"/>
</dbReference>
<evidence type="ECO:0000259" key="13">
    <source>
        <dbReference type="PROSITE" id="PS51005"/>
    </source>
</evidence>
<dbReference type="GO" id="GO:0005634">
    <property type="term" value="C:nucleus"/>
    <property type="evidence" value="ECO:0007669"/>
    <property type="project" value="UniProtKB-SubCell"/>
</dbReference>
<accession>A0A6I9R1X7</accession>
<keyword evidence="5" id="KW-0805">Transcription regulation</keyword>
<feature type="region of interest" description="Disordered" evidence="11">
    <location>
        <begin position="401"/>
        <end position="420"/>
    </location>
</feature>
<protein>
    <submittedName>
        <fullName evidence="15 16">Protein NTM1-like 9 isoform X1</fullName>
    </submittedName>
</protein>
<evidence type="ECO:0000313" key="16">
    <source>
        <dbReference type="RefSeq" id="XP_029119865.1"/>
    </source>
</evidence>
<evidence type="ECO:0000256" key="12">
    <source>
        <dbReference type="SAM" id="Phobius"/>
    </source>
</evidence>
<evidence type="ECO:0000256" key="9">
    <source>
        <dbReference type="ARBA" id="ARBA00023163"/>
    </source>
</evidence>
<feature type="region of interest" description="Disordered" evidence="11">
    <location>
        <begin position="368"/>
        <end position="387"/>
    </location>
</feature>
<dbReference type="GO" id="GO:0000976">
    <property type="term" value="F:transcription cis-regulatory region binding"/>
    <property type="evidence" value="ECO:0007669"/>
    <property type="project" value="UniProtKB-ARBA"/>
</dbReference>
<keyword evidence="14" id="KW-1185">Reference proteome</keyword>
<keyword evidence="10" id="KW-0539">Nucleus</keyword>
<evidence type="ECO:0000256" key="6">
    <source>
        <dbReference type="ARBA" id="ARBA00023125"/>
    </source>
</evidence>
<feature type="compositionally biased region" description="Polar residues" evidence="11">
    <location>
        <begin position="223"/>
        <end position="235"/>
    </location>
</feature>
<name>A0A6I9R1X7_ELAGV</name>
<dbReference type="InterPro" id="IPR036093">
    <property type="entry name" value="NAC_dom_sf"/>
</dbReference>
<keyword evidence="4 12" id="KW-1133">Transmembrane helix</keyword>
<keyword evidence="8" id="KW-0010">Activator</keyword>
<evidence type="ECO:0000256" key="1">
    <source>
        <dbReference type="ARBA" id="ARBA00004123"/>
    </source>
</evidence>
<evidence type="ECO:0000256" key="4">
    <source>
        <dbReference type="ARBA" id="ARBA00022989"/>
    </source>
</evidence>
<dbReference type="PROSITE" id="PS51005">
    <property type="entry name" value="NAC"/>
    <property type="match status" value="1"/>
</dbReference>
<evidence type="ECO:0000256" key="3">
    <source>
        <dbReference type="ARBA" id="ARBA00022692"/>
    </source>
</evidence>
<feature type="domain" description="NAC" evidence="13">
    <location>
        <begin position="9"/>
        <end position="161"/>
    </location>
</feature>
<dbReference type="Gene3D" id="2.170.150.80">
    <property type="entry name" value="NAC domain"/>
    <property type="match status" value="1"/>
</dbReference>
<dbReference type="OrthoDB" id="743413at2759"/>
<dbReference type="PANTHER" id="PTHR31744:SF216">
    <property type="entry name" value="NAC TRANSCRIPTION FACTOR"/>
    <property type="match status" value="1"/>
</dbReference>
<comment type="subcellular location">
    <subcellularLocation>
        <location evidence="2">Membrane</location>
        <topology evidence="2">Single-pass membrane protein</topology>
    </subcellularLocation>
    <subcellularLocation>
        <location evidence="1">Nucleus</location>
    </subcellularLocation>
</comment>
<evidence type="ECO:0000256" key="2">
    <source>
        <dbReference type="ARBA" id="ARBA00004167"/>
    </source>
</evidence>
<keyword evidence="3 12" id="KW-0812">Transmembrane</keyword>
<keyword evidence="6" id="KW-0238">DNA-binding</keyword>
<evidence type="ECO:0000313" key="14">
    <source>
        <dbReference type="Proteomes" id="UP000504607"/>
    </source>
</evidence>
<evidence type="ECO:0000256" key="11">
    <source>
        <dbReference type="SAM" id="MobiDB-lite"/>
    </source>
</evidence>
<dbReference type="RefSeq" id="XP_010919011.1">
    <property type="nucleotide sequence ID" value="XM_010920709.3"/>
</dbReference>
<organism evidence="14 15">
    <name type="scientific">Elaeis guineensis var. tenera</name>
    <name type="common">Oil palm</name>
    <dbReference type="NCBI Taxonomy" id="51953"/>
    <lineage>
        <taxon>Eukaryota</taxon>
        <taxon>Viridiplantae</taxon>
        <taxon>Streptophyta</taxon>
        <taxon>Embryophyta</taxon>
        <taxon>Tracheophyta</taxon>
        <taxon>Spermatophyta</taxon>
        <taxon>Magnoliopsida</taxon>
        <taxon>Liliopsida</taxon>
        <taxon>Arecaceae</taxon>
        <taxon>Arecoideae</taxon>
        <taxon>Cocoseae</taxon>
        <taxon>Elaeidinae</taxon>
        <taxon>Elaeis</taxon>
    </lineage>
</organism>
<dbReference type="PANTHER" id="PTHR31744">
    <property type="entry name" value="PROTEIN CUP-SHAPED COTYLEDON 2-RELATED"/>
    <property type="match status" value="1"/>
</dbReference>
<dbReference type="GO" id="GO:0016020">
    <property type="term" value="C:membrane"/>
    <property type="evidence" value="ECO:0007669"/>
    <property type="project" value="UniProtKB-SubCell"/>
</dbReference>
<proteinExistence type="predicted"/>